<sequence length="60" mass="6367">MRLAEAADSGFDRQMFAAALGALQQISDTAFAAYGVEQAAAGVMRERFSEWRGELLGAVG</sequence>
<accession>A0ABQ3ZK63</accession>
<dbReference type="EMBL" id="BOMN01000024">
    <property type="protein sequence ID" value="GIE18971.1"/>
    <property type="molecule type" value="Genomic_DNA"/>
</dbReference>
<proteinExistence type="predicted"/>
<dbReference type="Proteomes" id="UP000603200">
    <property type="component" value="Unassembled WGS sequence"/>
</dbReference>
<reference evidence="1 2" key="1">
    <citation type="submission" date="2021-01" db="EMBL/GenBank/DDBJ databases">
        <title>Whole genome shotgun sequence of Actinoplanes humidus NBRC 14915.</title>
        <authorList>
            <person name="Komaki H."/>
            <person name="Tamura T."/>
        </authorList>
    </citation>
    <scope>NUCLEOTIDE SEQUENCE [LARGE SCALE GENOMIC DNA]</scope>
    <source>
        <strain evidence="1 2">NBRC 14915</strain>
    </source>
</reference>
<keyword evidence="2" id="KW-1185">Reference proteome</keyword>
<comment type="caution">
    <text evidence="1">The sequence shown here is derived from an EMBL/GenBank/DDBJ whole genome shotgun (WGS) entry which is preliminary data.</text>
</comment>
<gene>
    <name evidence="1" type="ORF">Ahu01nite_020730</name>
</gene>
<evidence type="ECO:0000313" key="2">
    <source>
        <dbReference type="Proteomes" id="UP000603200"/>
    </source>
</evidence>
<evidence type="ECO:0000313" key="1">
    <source>
        <dbReference type="EMBL" id="GIE18971.1"/>
    </source>
</evidence>
<organism evidence="1 2">
    <name type="scientific">Winogradskya humida</name>
    <dbReference type="NCBI Taxonomy" id="113566"/>
    <lineage>
        <taxon>Bacteria</taxon>
        <taxon>Bacillati</taxon>
        <taxon>Actinomycetota</taxon>
        <taxon>Actinomycetes</taxon>
        <taxon>Micromonosporales</taxon>
        <taxon>Micromonosporaceae</taxon>
        <taxon>Winogradskya</taxon>
    </lineage>
</organism>
<name>A0ABQ3ZK63_9ACTN</name>
<protein>
    <submittedName>
        <fullName evidence="1">Uncharacterized protein</fullName>
    </submittedName>
</protein>